<evidence type="ECO:0000256" key="6">
    <source>
        <dbReference type="ARBA" id="ARBA00023136"/>
    </source>
</evidence>
<feature type="signal peptide" evidence="8">
    <location>
        <begin position="1"/>
        <end position="21"/>
    </location>
</feature>
<dbReference type="PANTHER" id="PTHR12924">
    <property type="entry name" value="TRANSLOCON-ASSOCIATED PROTEIN, ALPHA SUBUNIT"/>
    <property type="match status" value="1"/>
</dbReference>
<keyword evidence="3 7" id="KW-0732">Signal</keyword>
<dbReference type="PANTHER" id="PTHR12924:SF0">
    <property type="entry name" value="TRANSLOCON-ASSOCIATED PROTEIN SUBUNIT ALPHA"/>
    <property type="match status" value="1"/>
</dbReference>
<keyword evidence="6 7" id="KW-0472">Membrane</keyword>
<evidence type="ECO:0000256" key="1">
    <source>
        <dbReference type="ARBA" id="ARBA00004115"/>
    </source>
</evidence>
<organism evidence="9">
    <name type="scientific">Micromonas pusilla</name>
    <name type="common">Picoplanktonic green alga</name>
    <name type="synonym">Chromulina pusilla</name>
    <dbReference type="NCBI Taxonomy" id="38833"/>
    <lineage>
        <taxon>Eukaryota</taxon>
        <taxon>Viridiplantae</taxon>
        <taxon>Chlorophyta</taxon>
        <taxon>Mamiellophyceae</taxon>
        <taxon>Mamiellales</taxon>
        <taxon>Mamiellaceae</taxon>
        <taxon>Micromonas</taxon>
    </lineage>
</organism>
<feature type="transmembrane region" description="Helical" evidence="7">
    <location>
        <begin position="173"/>
        <end position="198"/>
    </location>
</feature>
<feature type="chain" id="PRO_5031060631" description="Translocon-associated protein subunit alpha" evidence="8">
    <location>
        <begin position="22"/>
        <end position="249"/>
    </location>
</feature>
<dbReference type="Pfam" id="PF03896">
    <property type="entry name" value="TRAP_alpha"/>
    <property type="match status" value="1"/>
</dbReference>
<proteinExistence type="inferred from homology"/>
<evidence type="ECO:0000256" key="2">
    <source>
        <dbReference type="ARBA" id="ARBA00022692"/>
    </source>
</evidence>
<sequence>MTQFAISKLIVLLAVSSFAVAIEDEVGATTRGYLLTDIPDSNDDIDTVYAFPVSSEGGLTSGERHTILLGFRNSGVLPVTVSQIAGSLNSLNQFSFYVRNFTAVDYMSSVEPGKEATFEYSFMLEPEHAGHVYALCFTVFFHDDADTYATTFFNTTVVVLDPNTVVDAKSVSLYTFLVVLFLYGVYLSLKITCALPVIESCMKRSFIGDGVRQVFDIGTDRSQQNNNTEWLKGTSWTEFGSNNKKRKDN</sequence>
<evidence type="ECO:0000256" key="8">
    <source>
        <dbReference type="SAM" id="SignalP"/>
    </source>
</evidence>
<dbReference type="EMBL" id="HBDY01005787">
    <property type="protein sequence ID" value="CAD8234766.1"/>
    <property type="molecule type" value="Transcribed_RNA"/>
</dbReference>
<evidence type="ECO:0000256" key="5">
    <source>
        <dbReference type="ARBA" id="ARBA00022989"/>
    </source>
</evidence>
<keyword evidence="4 7" id="KW-0256">Endoplasmic reticulum</keyword>
<evidence type="ECO:0000256" key="7">
    <source>
        <dbReference type="RuleBase" id="RU368074"/>
    </source>
</evidence>
<keyword evidence="5 7" id="KW-1133">Transmembrane helix</keyword>
<protein>
    <recommendedName>
        <fullName evidence="7">Translocon-associated protein subunit alpha</fullName>
        <shortName evidence="7">TRAP-alpha</shortName>
    </recommendedName>
    <alternativeName>
        <fullName evidence="7">Signal sequence receptor subunit alpha</fullName>
    </alternativeName>
</protein>
<dbReference type="InterPro" id="IPR005595">
    <property type="entry name" value="TRAP_alpha"/>
</dbReference>
<evidence type="ECO:0000256" key="4">
    <source>
        <dbReference type="ARBA" id="ARBA00022824"/>
    </source>
</evidence>
<dbReference type="AlphaFoldDB" id="A0A7R9TH01"/>
<comment type="domain">
    <text evidence="7">Shows a remarkable charge distribution with the N-terminus being highly negatively charged, and the cytoplasmic C-terminus positively charged.</text>
</comment>
<evidence type="ECO:0000256" key="3">
    <source>
        <dbReference type="ARBA" id="ARBA00022729"/>
    </source>
</evidence>
<dbReference type="GO" id="GO:0005789">
    <property type="term" value="C:endoplasmic reticulum membrane"/>
    <property type="evidence" value="ECO:0007669"/>
    <property type="project" value="UniProtKB-SubCell"/>
</dbReference>
<comment type="function">
    <text evidence="7">TRAP proteins are part of a complex whose function is to bind calcium to the ER membrane and thereby regulate the retention of ER resident proteins. May be involved in the recycling of the translocation apparatus after completion of the translocation process or may function as a membrane-bound chaperone facilitating folding of translocated proteins.</text>
</comment>
<reference evidence="9" key="1">
    <citation type="submission" date="2021-01" db="EMBL/GenBank/DDBJ databases">
        <authorList>
            <person name="Corre E."/>
            <person name="Pelletier E."/>
            <person name="Niang G."/>
            <person name="Scheremetjew M."/>
            <person name="Finn R."/>
            <person name="Kale V."/>
            <person name="Holt S."/>
            <person name="Cochrane G."/>
            <person name="Meng A."/>
            <person name="Brown T."/>
            <person name="Cohen L."/>
        </authorList>
    </citation>
    <scope>NUCLEOTIDE SEQUENCE</scope>
    <source>
        <strain evidence="9">RCC1614</strain>
    </source>
</reference>
<evidence type="ECO:0000313" key="9">
    <source>
        <dbReference type="EMBL" id="CAD8234766.1"/>
    </source>
</evidence>
<accession>A0A7R9TH01</accession>
<comment type="subcellular location">
    <subcellularLocation>
        <location evidence="1 7">Endoplasmic reticulum membrane</location>
        <topology evidence="1 7">Single-pass type I membrane protein</topology>
    </subcellularLocation>
</comment>
<comment type="subunit">
    <text evidence="7">Heterotetramer of TRAP-alpha, TRAP-beta, TRAP-delta and TRAP-gamma.</text>
</comment>
<gene>
    <name evidence="9" type="ORF">MPUS1402_LOCUS4388</name>
</gene>
<keyword evidence="7" id="KW-0106">Calcium</keyword>
<name>A0A7R9TH01_MICPS</name>
<comment type="similarity">
    <text evidence="7">Belongs to the TRAP-alpha family.</text>
</comment>
<keyword evidence="2 7" id="KW-0812">Transmembrane</keyword>